<dbReference type="AlphaFoldDB" id="W2S8H7"/>
<organism evidence="1 2">
    <name type="scientific">Cyphellophora europaea (strain CBS 101466)</name>
    <name type="common">Phialophora europaea</name>
    <dbReference type="NCBI Taxonomy" id="1220924"/>
    <lineage>
        <taxon>Eukaryota</taxon>
        <taxon>Fungi</taxon>
        <taxon>Dikarya</taxon>
        <taxon>Ascomycota</taxon>
        <taxon>Pezizomycotina</taxon>
        <taxon>Eurotiomycetes</taxon>
        <taxon>Chaetothyriomycetidae</taxon>
        <taxon>Chaetothyriales</taxon>
        <taxon>Cyphellophoraceae</taxon>
        <taxon>Cyphellophora</taxon>
    </lineage>
</organism>
<proteinExistence type="predicted"/>
<accession>W2S8H7</accession>
<dbReference type="VEuPathDB" id="FungiDB:HMPREF1541_10528"/>
<dbReference type="Proteomes" id="UP000030752">
    <property type="component" value="Unassembled WGS sequence"/>
</dbReference>
<evidence type="ECO:0000313" key="1">
    <source>
        <dbReference type="EMBL" id="ETN44348.1"/>
    </source>
</evidence>
<dbReference type="InParanoid" id="W2S8H7"/>
<evidence type="ECO:0000313" key="2">
    <source>
        <dbReference type="Proteomes" id="UP000030752"/>
    </source>
</evidence>
<keyword evidence="2" id="KW-1185">Reference proteome</keyword>
<dbReference type="RefSeq" id="XP_008713421.1">
    <property type="nucleotide sequence ID" value="XM_008715199.1"/>
</dbReference>
<dbReference type="GeneID" id="19977867"/>
<name>W2S8H7_CYPE1</name>
<protein>
    <submittedName>
        <fullName evidence="1">Uncharacterized protein</fullName>
    </submittedName>
</protein>
<gene>
    <name evidence="1" type="ORF">HMPREF1541_10528</name>
</gene>
<dbReference type="HOGENOM" id="CLU_3068616_0_0_1"/>
<sequence>MHAQHGCCSLHCTSNRLDHIAAIRHRTQWLPTDHHRKSLHLDIWSNRSTCRCG</sequence>
<dbReference type="EMBL" id="KB822715">
    <property type="protein sequence ID" value="ETN44348.1"/>
    <property type="molecule type" value="Genomic_DNA"/>
</dbReference>
<reference evidence="1 2" key="1">
    <citation type="submission" date="2013-03" db="EMBL/GenBank/DDBJ databases">
        <title>The Genome Sequence of Phialophora europaea CBS 101466.</title>
        <authorList>
            <consortium name="The Broad Institute Genomics Platform"/>
            <person name="Cuomo C."/>
            <person name="de Hoog S."/>
            <person name="Gorbushina A."/>
            <person name="Walker B."/>
            <person name="Young S.K."/>
            <person name="Zeng Q."/>
            <person name="Gargeya S."/>
            <person name="Fitzgerald M."/>
            <person name="Haas B."/>
            <person name="Abouelleil A."/>
            <person name="Allen A.W."/>
            <person name="Alvarado L."/>
            <person name="Arachchi H.M."/>
            <person name="Berlin A.M."/>
            <person name="Chapman S.B."/>
            <person name="Gainer-Dewar J."/>
            <person name="Goldberg J."/>
            <person name="Griggs A."/>
            <person name="Gujja S."/>
            <person name="Hansen M."/>
            <person name="Howarth C."/>
            <person name="Imamovic A."/>
            <person name="Ireland A."/>
            <person name="Larimer J."/>
            <person name="McCowan C."/>
            <person name="Murphy C."/>
            <person name="Pearson M."/>
            <person name="Poon T.W."/>
            <person name="Priest M."/>
            <person name="Roberts A."/>
            <person name="Saif S."/>
            <person name="Shea T."/>
            <person name="Sisk P."/>
            <person name="Sykes S."/>
            <person name="Wortman J."/>
            <person name="Nusbaum C."/>
            <person name="Birren B."/>
        </authorList>
    </citation>
    <scope>NUCLEOTIDE SEQUENCE [LARGE SCALE GENOMIC DNA]</scope>
    <source>
        <strain evidence="1 2">CBS 101466</strain>
    </source>
</reference>